<gene>
    <name evidence="2" type="ORF">S03H2_17616</name>
</gene>
<proteinExistence type="predicted"/>
<organism evidence="2">
    <name type="scientific">marine sediment metagenome</name>
    <dbReference type="NCBI Taxonomy" id="412755"/>
    <lineage>
        <taxon>unclassified sequences</taxon>
        <taxon>metagenomes</taxon>
        <taxon>ecological metagenomes</taxon>
    </lineage>
</organism>
<accession>X1GIH5</accession>
<reference evidence="2" key="1">
    <citation type="journal article" date="2014" name="Front. Microbiol.">
        <title>High frequency of phylogenetically diverse reductive dehalogenase-homologous genes in deep subseafloor sedimentary metagenomes.</title>
        <authorList>
            <person name="Kawai M."/>
            <person name="Futagami T."/>
            <person name="Toyoda A."/>
            <person name="Takaki Y."/>
            <person name="Nishi S."/>
            <person name="Hori S."/>
            <person name="Arai W."/>
            <person name="Tsubouchi T."/>
            <person name="Morono Y."/>
            <person name="Uchiyama I."/>
            <person name="Ito T."/>
            <person name="Fujiyama A."/>
            <person name="Inagaki F."/>
            <person name="Takami H."/>
        </authorList>
    </citation>
    <scope>NUCLEOTIDE SEQUENCE</scope>
    <source>
        <strain evidence="2">Expedition CK06-06</strain>
    </source>
</reference>
<comment type="caution">
    <text evidence="2">The sequence shown here is derived from an EMBL/GenBank/DDBJ whole genome shotgun (WGS) entry which is preliminary data.</text>
</comment>
<dbReference type="InterPro" id="IPR007159">
    <property type="entry name" value="SpoVT-AbrB_dom"/>
</dbReference>
<sequence length="65" mass="7538">MKVDLDEIRCVTDTAITIRGSRRRMTVPSEVVDLLNLEDGDKLRWIVFKNGTIHIQKVVKDKSKR</sequence>
<dbReference type="EMBL" id="BARU01009101">
    <property type="protein sequence ID" value="GAH32818.1"/>
    <property type="molecule type" value="Genomic_DNA"/>
</dbReference>
<evidence type="ECO:0000259" key="1">
    <source>
        <dbReference type="SMART" id="SM00966"/>
    </source>
</evidence>
<dbReference type="AlphaFoldDB" id="X1GIH5"/>
<feature type="domain" description="SpoVT-AbrB" evidence="1">
    <location>
        <begin position="17"/>
        <end position="63"/>
    </location>
</feature>
<dbReference type="SUPFAM" id="SSF89447">
    <property type="entry name" value="AbrB/MazE/MraZ-like"/>
    <property type="match status" value="1"/>
</dbReference>
<evidence type="ECO:0000313" key="2">
    <source>
        <dbReference type="EMBL" id="GAH32818.1"/>
    </source>
</evidence>
<dbReference type="Pfam" id="PF04014">
    <property type="entry name" value="MazE_antitoxin"/>
    <property type="match status" value="1"/>
</dbReference>
<dbReference type="InterPro" id="IPR037914">
    <property type="entry name" value="SpoVT-AbrB_sf"/>
</dbReference>
<protein>
    <recommendedName>
        <fullName evidence="1">SpoVT-AbrB domain-containing protein</fullName>
    </recommendedName>
</protein>
<name>X1GIH5_9ZZZZ</name>
<dbReference type="SMART" id="SM00966">
    <property type="entry name" value="SpoVT_AbrB"/>
    <property type="match status" value="1"/>
</dbReference>
<dbReference type="GO" id="GO:0003677">
    <property type="term" value="F:DNA binding"/>
    <property type="evidence" value="ECO:0007669"/>
    <property type="project" value="InterPro"/>
</dbReference>